<gene>
    <name evidence="2" type="ORF">GCM10011320_24300</name>
</gene>
<dbReference type="InterPro" id="IPR012334">
    <property type="entry name" value="Pectin_lyas_fold"/>
</dbReference>
<dbReference type="AlphaFoldDB" id="A0A917KIZ6"/>
<dbReference type="InterPro" id="IPR011050">
    <property type="entry name" value="Pectin_lyase_fold/virulence"/>
</dbReference>
<dbReference type="InterPro" id="IPR005604">
    <property type="entry name" value="Phage_T7_tail_fibre-like_N"/>
</dbReference>
<reference evidence="2" key="2">
    <citation type="submission" date="2020-09" db="EMBL/GenBank/DDBJ databases">
        <authorList>
            <person name="Sun Q."/>
            <person name="Zhou Y."/>
        </authorList>
    </citation>
    <scope>NUCLEOTIDE SEQUENCE</scope>
    <source>
        <strain evidence="2">CGMCC 1.3617</strain>
    </source>
</reference>
<reference evidence="2" key="1">
    <citation type="journal article" date="2014" name="Int. J. Syst. Evol. Microbiol.">
        <title>Complete genome sequence of Corynebacterium casei LMG S-19264T (=DSM 44701T), isolated from a smear-ripened cheese.</title>
        <authorList>
            <consortium name="US DOE Joint Genome Institute (JGI-PGF)"/>
            <person name="Walter F."/>
            <person name="Albersmeier A."/>
            <person name="Kalinowski J."/>
            <person name="Ruckert C."/>
        </authorList>
    </citation>
    <scope>NUCLEOTIDE SEQUENCE</scope>
    <source>
        <strain evidence="2">CGMCC 1.3617</strain>
    </source>
</reference>
<keyword evidence="3" id="KW-1185">Reference proteome</keyword>
<dbReference type="SUPFAM" id="SSF51126">
    <property type="entry name" value="Pectin lyase-like"/>
    <property type="match status" value="1"/>
</dbReference>
<comment type="caution">
    <text evidence="2">The sequence shown here is derived from an EMBL/GenBank/DDBJ whole genome shotgun (WGS) entry which is preliminary data.</text>
</comment>
<protein>
    <recommendedName>
        <fullName evidence="1">Bacteriophage T7 tail fibre protein-like N-terminal domain-containing protein</fullName>
    </recommendedName>
</protein>
<dbReference type="EMBL" id="BMKW01000005">
    <property type="protein sequence ID" value="GGJ16123.1"/>
    <property type="molecule type" value="Genomic_DNA"/>
</dbReference>
<evidence type="ECO:0000259" key="1">
    <source>
        <dbReference type="Pfam" id="PF03906"/>
    </source>
</evidence>
<dbReference type="RefSeq" id="WP_188967312.1">
    <property type="nucleotide sequence ID" value="NZ_BMKW01000005.1"/>
</dbReference>
<dbReference type="Pfam" id="PF03906">
    <property type="entry name" value="Phage_T7_tail"/>
    <property type="match status" value="1"/>
</dbReference>
<proteinExistence type="predicted"/>
<feature type="domain" description="Bacteriophage T7 tail fibre protein-like N-terminal" evidence="1">
    <location>
        <begin position="14"/>
        <end position="124"/>
    </location>
</feature>
<accession>A0A917KIZ6</accession>
<organism evidence="2 3">
    <name type="scientific">Neoroseomonas lacus</name>
    <dbReference type="NCBI Taxonomy" id="287609"/>
    <lineage>
        <taxon>Bacteria</taxon>
        <taxon>Pseudomonadati</taxon>
        <taxon>Pseudomonadota</taxon>
        <taxon>Alphaproteobacteria</taxon>
        <taxon>Acetobacterales</taxon>
        <taxon>Acetobacteraceae</taxon>
        <taxon>Neoroseomonas</taxon>
    </lineage>
</organism>
<dbReference type="Gene3D" id="2.160.20.10">
    <property type="entry name" value="Single-stranded right-handed beta-helix, Pectin lyase-like"/>
    <property type="match status" value="1"/>
</dbReference>
<dbReference type="Proteomes" id="UP000661507">
    <property type="component" value="Unassembled WGS sequence"/>
</dbReference>
<name>A0A917KIZ6_9PROT</name>
<evidence type="ECO:0000313" key="3">
    <source>
        <dbReference type="Proteomes" id="UP000661507"/>
    </source>
</evidence>
<sequence length="760" mass="80041">MAEHITIGDVAPRVQYVADGVLADFTYPFPIFEEADLDIRLDGAVLTGGVTITGAGASNGGTVSFTETPANGTRITLRRRLKIARATDFQDNGILRARSLNDELDYQVAAIQQVADDVAGSVRLDPTDAGNVVLPLRGARANRVLGFDGSGDLALFDRDTGLLGVPYVGSVPRSVEDKLAERLTARDFGATGDGVNDDGPALAAAMAAAAASGHLLEIGEGTYRTTQPLLLGGGAAGLSMRGSILYAGPAGQAALTLGDGAAVRNAAKHYEGLRVVRATLSDWENEADIGIVMRNLDASLVEIRQVEGFTIGIRTQGVERGFEDTTLILGRIVNNKIGLDVRTETAGAWNTSVRYYGGHFAIGSSVYPDKDRFGIRLSAAPGAYVAHNRHLFDGPGFELQAESRPAISGIPVLCEVNSRSIWVRGMRMEGCSPFVARHTGGAQDHIYEVAWASQAYLVGVDYTATATRTGAVVRAYHQAAAFRESTREVGGVGNLRAARIRWSNTEWGFEKLACLSSNVVGSPSTLADFAFPALDSYGFSDSGVILTGGRGLGFVVDARTCRDFAMAVEADAPRLAVMCFDANRNLLSDTGTPLVRASGQSLAWNAAARWWQGSADMADATLTRPQVVHLEPQVAYAIIGLVRIGVDYEVRAMRLGCDPLFSPPLLFGLPGLPHGARELVAEASWDPASIAAGGSAQINVPLVGARPGDFASAAFSLSTSGVVFMAQVGATDVVSVTAWNRSAAAIDLNAGTVRARVVKA</sequence>
<evidence type="ECO:0000313" key="2">
    <source>
        <dbReference type="EMBL" id="GGJ16123.1"/>
    </source>
</evidence>